<dbReference type="WBParaSite" id="NBR_0001520201-mRNA-1">
    <property type="protein sequence ID" value="NBR_0001520201-mRNA-1"/>
    <property type="gene ID" value="NBR_0001520201"/>
</dbReference>
<gene>
    <name evidence="2" type="ORF">NBR_LOCUS15203</name>
</gene>
<keyword evidence="3" id="KW-1185">Reference proteome</keyword>
<dbReference type="InterPro" id="IPR052961">
    <property type="entry name" value="Oxido-Kinase-like_Enzymes"/>
</dbReference>
<dbReference type="Pfam" id="PF07914">
    <property type="entry name" value="DUF1679"/>
    <property type="match status" value="2"/>
</dbReference>
<dbReference type="InterPro" id="IPR015897">
    <property type="entry name" value="CHK_kinase-like"/>
</dbReference>
<protein>
    <submittedName>
        <fullName evidence="4">CHK domain-containing protein</fullName>
    </submittedName>
</protein>
<dbReference type="InterPro" id="IPR011009">
    <property type="entry name" value="Kinase-like_dom_sf"/>
</dbReference>
<dbReference type="OMA" id="DRQKYWE"/>
<name>A0A158R282_NIPBR</name>
<evidence type="ECO:0000259" key="1">
    <source>
        <dbReference type="SMART" id="SM00587"/>
    </source>
</evidence>
<dbReference type="SMART" id="SM00587">
    <property type="entry name" value="CHK"/>
    <property type="match status" value="1"/>
</dbReference>
<dbReference type="PANTHER" id="PTHR23020:SF8">
    <property type="entry name" value="CHK KINASE-LIKE DOMAIN-CONTAINING PROTEIN"/>
    <property type="match status" value="1"/>
</dbReference>
<dbReference type="SUPFAM" id="SSF56112">
    <property type="entry name" value="Protein kinase-like (PK-like)"/>
    <property type="match status" value="1"/>
</dbReference>
<dbReference type="PANTHER" id="PTHR23020">
    <property type="entry name" value="UNCHARACTERIZED NUCLEAR HORMONE RECEPTOR-RELATED"/>
    <property type="match status" value="1"/>
</dbReference>
<dbReference type="Proteomes" id="UP000271162">
    <property type="component" value="Unassembled WGS sequence"/>
</dbReference>
<proteinExistence type="predicted"/>
<accession>A0A158R282</accession>
<evidence type="ECO:0000313" key="3">
    <source>
        <dbReference type="Proteomes" id="UP000271162"/>
    </source>
</evidence>
<sequence length="345" mass="39509">MSDSTAGGDNIFDTPVTWKDIEERIQKDLHTKAVLGPKRRAQLIGDGNKHGEDSQLFDSYEEKVHNLHNREVNCYRIFSRFDLSKSKMPKLYFAECFSPTNKVKGFIGMEYVENTELRHIFHNVSVDEICDALKALAYLQAVSLQLNDEEKEKVASNPMASVCGPLLPPDAVEKMLLDFGSRSEAFKKSCEELSKMSKDLSNFDLPYTLNRDLGMKDVMVHGDLWSANLMWTRTPNGFKLSRIIDYQLSHFGCTAEDMTRLLITTLSGKDRRENWEKLLEKFHGYLTEYCDHQGVPYTLEQLKESYRRFLPFAGTLLLPVIDAVAKTPTHNPSTHRRLMQISSLL</sequence>
<evidence type="ECO:0000313" key="2">
    <source>
        <dbReference type="EMBL" id="VDL78797.1"/>
    </source>
</evidence>
<reference evidence="4" key="1">
    <citation type="submission" date="2016-04" db="UniProtKB">
        <authorList>
            <consortium name="WormBaseParasite"/>
        </authorList>
    </citation>
    <scope>IDENTIFICATION</scope>
</reference>
<dbReference type="EMBL" id="UYSL01021637">
    <property type="protein sequence ID" value="VDL78797.1"/>
    <property type="molecule type" value="Genomic_DNA"/>
</dbReference>
<dbReference type="InterPro" id="IPR012877">
    <property type="entry name" value="Dhs-27"/>
</dbReference>
<feature type="domain" description="CHK kinase-like" evidence="1">
    <location>
        <begin position="106"/>
        <end position="292"/>
    </location>
</feature>
<reference evidence="2 3" key="2">
    <citation type="submission" date="2018-11" db="EMBL/GenBank/DDBJ databases">
        <authorList>
            <consortium name="Pathogen Informatics"/>
        </authorList>
    </citation>
    <scope>NUCLEOTIDE SEQUENCE [LARGE SCALE GENOMIC DNA]</scope>
</reference>
<dbReference type="Gene3D" id="3.90.1200.10">
    <property type="match status" value="1"/>
</dbReference>
<organism evidence="4">
    <name type="scientific">Nippostrongylus brasiliensis</name>
    <name type="common">Rat hookworm</name>
    <dbReference type="NCBI Taxonomy" id="27835"/>
    <lineage>
        <taxon>Eukaryota</taxon>
        <taxon>Metazoa</taxon>
        <taxon>Ecdysozoa</taxon>
        <taxon>Nematoda</taxon>
        <taxon>Chromadorea</taxon>
        <taxon>Rhabditida</taxon>
        <taxon>Rhabditina</taxon>
        <taxon>Rhabditomorpha</taxon>
        <taxon>Strongyloidea</taxon>
        <taxon>Heligmosomidae</taxon>
        <taxon>Nippostrongylus</taxon>
    </lineage>
</organism>
<evidence type="ECO:0000313" key="4">
    <source>
        <dbReference type="WBParaSite" id="NBR_0001520201-mRNA-1"/>
    </source>
</evidence>
<dbReference type="AlphaFoldDB" id="A0A158R282"/>